<accession>A0ABP0FWM4</accession>
<dbReference type="SUPFAM" id="SSF53300">
    <property type="entry name" value="vWA-like"/>
    <property type="match status" value="1"/>
</dbReference>
<feature type="compositionally biased region" description="Polar residues" evidence="2">
    <location>
        <begin position="711"/>
        <end position="730"/>
    </location>
</feature>
<dbReference type="InterPro" id="IPR029307">
    <property type="entry name" value="INT_SG_DDX_CT_C"/>
</dbReference>
<comment type="similarity">
    <text evidence="1">Belongs to the CT45 family.</text>
</comment>
<dbReference type="CDD" id="cd00198">
    <property type="entry name" value="vWFA"/>
    <property type="match status" value="1"/>
</dbReference>
<dbReference type="Pfam" id="PF25462">
    <property type="entry name" value="Beta-barrel_INTS6"/>
    <property type="match status" value="1"/>
</dbReference>
<keyword evidence="5" id="KW-1185">Reference proteome</keyword>
<comment type="caution">
    <text evidence="4">The sequence shown here is derived from an EMBL/GenBank/DDBJ whole genome shotgun (WGS) entry which is preliminary data.</text>
</comment>
<dbReference type="PANTHER" id="PTHR12957:SF2">
    <property type="entry name" value="INTEGRATOR COMPLEX SUBUNIT 6"/>
    <property type="match status" value="1"/>
</dbReference>
<dbReference type="Pfam" id="PF13519">
    <property type="entry name" value="VWA_2"/>
    <property type="match status" value="1"/>
</dbReference>
<dbReference type="PROSITE" id="PS50234">
    <property type="entry name" value="VWFA"/>
    <property type="match status" value="1"/>
</dbReference>
<dbReference type="InterPro" id="IPR051113">
    <property type="entry name" value="Integrator_subunit6"/>
</dbReference>
<evidence type="ECO:0000256" key="2">
    <source>
        <dbReference type="SAM" id="MobiDB-lite"/>
    </source>
</evidence>
<dbReference type="Proteomes" id="UP001642483">
    <property type="component" value="Unassembled WGS sequence"/>
</dbReference>
<dbReference type="Pfam" id="PF15300">
    <property type="entry name" value="INT_SG_DDX_CT_C"/>
    <property type="match status" value="1"/>
</dbReference>
<organism evidence="4 5">
    <name type="scientific">Clavelina lepadiformis</name>
    <name type="common">Light-bulb sea squirt</name>
    <name type="synonym">Ascidia lepadiformis</name>
    <dbReference type="NCBI Taxonomy" id="159417"/>
    <lineage>
        <taxon>Eukaryota</taxon>
        <taxon>Metazoa</taxon>
        <taxon>Chordata</taxon>
        <taxon>Tunicata</taxon>
        <taxon>Ascidiacea</taxon>
        <taxon>Aplousobranchia</taxon>
        <taxon>Clavelinidae</taxon>
        <taxon>Clavelina</taxon>
    </lineage>
</organism>
<evidence type="ECO:0000256" key="1">
    <source>
        <dbReference type="ARBA" id="ARBA00038284"/>
    </source>
</evidence>
<gene>
    <name evidence="4" type="ORF">CVLEPA_LOCUS15011</name>
</gene>
<dbReference type="Gene3D" id="3.40.50.410">
    <property type="entry name" value="von Willebrand factor, type A domain"/>
    <property type="match status" value="1"/>
</dbReference>
<feature type="domain" description="VWFA" evidence="3">
    <location>
        <begin position="3"/>
        <end position="225"/>
    </location>
</feature>
<sequence>MHTVLFLIDNSASMNQRCYLGTTLLDVAKGAVESFIKQRANRTDKYLLVTYDELPNGIKSGWKDCQNHGSILNRLKSITADGLTTVGQALKLSFDILSVNRHLSGIDTYGQGRSPFYLEPSMIVAITDGGKLSNRSSIFEELHLPMTNPLPGSELTKEPFRWDQRLFSLVLRLPANATQEPEQLGSVPSDTSPISLMCEVTGGRSYCVKTQKTLMQCIDSLIQKVQSGVVLHFEKDSANDKDVRKSNFSSVLGDGFGKQSPAYGAMNDYSKQSNETPLWHSLHRMIYVRPNAKSGLPVGHWPLPEAYCPDQNAPTLPPRTAHPTLRFKCDDVEPILLTNFPYDKYELEPSPLTQVLLEKKNSNYCWPVYVENSGKQSNVSHPCGYLKASTNLTCVNLFAMPYNYPVIIPLIDQLIKQKFKPSNEWRRMFDDYLKTVPPYYINPLRKSLKQIAAPNLILDTFNVGLSYSVTVYFKKLKEQTKVAADRFLVAGDMNNGSKGVSVQARYSSLSITQLPNFQKLLASLTGDDMVGTKVELNDFPGFCITKPDAKRRVLPRQFHNPFDIPRCRLLQQLRRMRLNFKQVVQSSFAKAVGSSVENSLRVRLQDREEIHNQPMSQMGNYQDYVKALPAPLREANPDVPKRLHTFGNPFKLAKEKGIMIDETEDYDGPSASPGSGKRKSSGDHGSSPSKRKKMSKGFFKYNMKKPDRFQRSPSPAPSSTVETKDSQPNTLLDAQKIVKATLPAKTDGICSSKDENKQDITNFADNTITPTTISSTSSAGSVTKNALVKASIADKPVSIALENQNEQIKVNIIKLIRKPGRYNNEVLSYLNQLSGTPAMKQKVMETLIAEALRFKRNQLLSLFQQYGDTLNRTSNLLASLEKCRSTNV</sequence>
<dbReference type="InterPro" id="IPR002035">
    <property type="entry name" value="VWF_A"/>
</dbReference>
<evidence type="ECO:0000313" key="4">
    <source>
        <dbReference type="EMBL" id="CAK8684006.1"/>
    </source>
</evidence>
<proteinExistence type="inferred from homology"/>
<reference evidence="4 5" key="1">
    <citation type="submission" date="2024-02" db="EMBL/GenBank/DDBJ databases">
        <authorList>
            <person name="Daric V."/>
            <person name="Darras S."/>
        </authorList>
    </citation>
    <scope>NUCLEOTIDE SEQUENCE [LARGE SCALE GENOMIC DNA]</scope>
</reference>
<dbReference type="InterPro" id="IPR036465">
    <property type="entry name" value="vWFA_dom_sf"/>
</dbReference>
<evidence type="ECO:0000313" key="5">
    <source>
        <dbReference type="Proteomes" id="UP001642483"/>
    </source>
</evidence>
<dbReference type="PANTHER" id="PTHR12957">
    <property type="entry name" value="DEAD/H BOX POLYPEPTIDE 26/DICE1-RELATED"/>
    <property type="match status" value="1"/>
</dbReference>
<name>A0ABP0FWM4_CLALP</name>
<dbReference type="InterPro" id="IPR057413">
    <property type="entry name" value="Beta-barrel_INTS6"/>
</dbReference>
<protein>
    <recommendedName>
        <fullName evidence="3">VWFA domain-containing protein</fullName>
    </recommendedName>
</protein>
<evidence type="ECO:0000259" key="3">
    <source>
        <dbReference type="PROSITE" id="PS50234"/>
    </source>
</evidence>
<dbReference type="EMBL" id="CAWYQH010000097">
    <property type="protein sequence ID" value="CAK8684006.1"/>
    <property type="molecule type" value="Genomic_DNA"/>
</dbReference>
<feature type="region of interest" description="Disordered" evidence="2">
    <location>
        <begin position="663"/>
        <end position="730"/>
    </location>
</feature>